<dbReference type="Proteomes" id="UP000759443">
    <property type="component" value="Unassembled WGS sequence"/>
</dbReference>
<dbReference type="NCBIfam" id="TIGR01727">
    <property type="entry name" value="oligo_HPY"/>
    <property type="match status" value="1"/>
</dbReference>
<organism evidence="9 10">
    <name type="scientific">Rhizobium halophytocola</name>
    <dbReference type="NCBI Taxonomy" id="735519"/>
    <lineage>
        <taxon>Bacteria</taxon>
        <taxon>Pseudomonadati</taxon>
        <taxon>Pseudomonadota</taxon>
        <taxon>Alphaproteobacteria</taxon>
        <taxon>Hyphomicrobiales</taxon>
        <taxon>Rhizobiaceae</taxon>
        <taxon>Rhizobium/Agrobacterium group</taxon>
        <taxon>Rhizobium</taxon>
    </lineage>
</organism>
<protein>
    <submittedName>
        <fullName evidence="9">Peptide/nickel transport system ATP-binding protein</fullName>
    </submittedName>
</protein>
<evidence type="ECO:0000256" key="1">
    <source>
        <dbReference type="ARBA" id="ARBA00004417"/>
    </source>
</evidence>
<keyword evidence="3" id="KW-0813">Transport</keyword>
<dbReference type="SMART" id="SM00382">
    <property type="entry name" value="AAA"/>
    <property type="match status" value="1"/>
</dbReference>
<keyword evidence="4" id="KW-1003">Cell membrane</keyword>
<dbReference type="PROSITE" id="PS00211">
    <property type="entry name" value="ABC_TRANSPORTER_1"/>
    <property type="match status" value="1"/>
</dbReference>
<keyword evidence="10" id="KW-1185">Reference proteome</keyword>
<dbReference type="CDD" id="cd03257">
    <property type="entry name" value="ABC_NikE_OppD_transporters"/>
    <property type="match status" value="1"/>
</dbReference>
<dbReference type="Gene3D" id="3.40.50.300">
    <property type="entry name" value="P-loop containing nucleotide triphosphate hydrolases"/>
    <property type="match status" value="1"/>
</dbReference>
<dbReference type="InterPro" id="IPR050388">
    <property type="entry name" value="ABC_Ni/Peptide_Import"/>
</dbReference>
<dbReference type="Pfam" id="PF08352">
    <property type="entry name" value="oligo_HPY"/>
    <property type="match status" value="1"/>
</dbReference>
<dbReference type="PANTHER" id="PTHR43297:SF2">
    <property type="entry name" value="DIPEPTIDE TRANSPORT ATP-BINDING PROTEIN DPPD"/>
    <property type="match status" value="1"/>
</dbReference>
<keyword evidence="5" id="KW-0547">Nucleotide-binding</keyword>
<accession>A0ABS4DUA5</accession>
<dbReference type="GO" id="GO:0005524">
    <property type="term" value="F:ATP binding"/>
    <property type="evidence" value="ECO:0007669"/>
    <property type="project" value="UniProtKB-KW"/>
</dbReference>
<evidence type="ECO:0000259" key="8">
    <source>
        <dbReference type="PROSITE" id="PS50893"/>
    </source>
</evidence>
<gene>
    <name evidence="9" type="ORF">J2Z17_000668</name>
</gene>
<dbReference type="InterPro" id="IPR017871">
    <property type="entry name" value="ABC_transporter-like_CS"/>
</dbReference>
<dbReference type="InterPro" id="IPR027417">
    <property type="entry name" value="P-loop_NTPase"/>
</dbReference>
<comment type="similarity">
    <text evidence="2">Belongs to the ABC transporter superfamily.</text>
</comment>
<dbReference type="PANTHER" id="PTHR43297">
    <property type="entry name" value="OLIGOPEPTIDE TRANSPORT ATP-BINDING PROTEIN APPD"/>
    <property type="match status" value="1"/>
</dbReference>
<feature type="domain" description="ABC transporter" evidence="8">
    <location>
        <begin position="10"/>
        <end position="256"/>
    </location>
</feature>
<proteinExistence type="inferred from homology"/>
<comment type="subcellular location">
    <subcellularLocation>
        <location evidence="1">Cell inner membrane</location>
        <topology evidence="1">Peripheral membrane protein</topology>
    </subcellularLocation>
</comment>
<evidence type="ECO:0000256" key="2">
    <source>
        <dbReference type="ARBA" id="ARBA00005417"/>
    </source>
</evidence>
<dbReference type="InterPro" id="IPR013563">
    <property type="entry name" value="Oligopep_ABC_C"/>
</dbReference>
<dbReference type="EMBL" id="JAGGJU010000002">
    <property type="protein sequence ID" value="MBP1849247.1"/>
    <property type="molecule type" value="Genomic_DNA"/>
</dbReference>
<dbReference type="SUPFAM" id="SSF52540">
    <property type="entry name" value="P-loop containing nucleoside triphosphate hydrolases"/>
    <property type="match status" value="1"/>
</dbReference>
<evidence type="ECO:0000256" key="5">
    <source>
        <dbReference type="ARBA" id="ARBA00022741"/>
    </source>
</evidence>
<evidence type="ECO:0000256" key="6">
    <source>
        <dbReference type="ARBA" id="ARBA00022840"/>
    </source>
</evidence>
<evidence type="ECO:0000256" key="7">
    <source>
        <dbReference type="ARBA" id="ARBA00023136"/>
    </source>
</evidence>
<reference evidence="9 10" key="1">
    <citation type="submission" date="2021-03" db="EMBL/GenBank/DDBJ databases">
        <title>Genomic Encyclopedia of Type Strains, Phase IV (KMG-IV): sequencing the most valuable type-strain genomes for metagenomic binning, comparative biology and taxonomic classification.</title>
        <authorList>
            <person name="Goeker M."/>
        </authorList>
    </citation>
    <scope>NUCLEOTIDE SEQUENCE [LARGE SCALE GENOMIC DNA]</scope>
    <source>
        <strain evidence="9 10">DSM 21600</strain>
    </source>
</reference>
<keyword evidence="6 9" id="KW-0067">ATP-binding</keyword>
<dbReference type="InterPro" id="IPR003439">
    <property type="entry name" value="ABC_transporter-like_ATP-bd"/>
</dbReference>
<dbReference type="InterPro" id="IPR003593">
    <property type="entry name" value="AAA+_ATPase"/>
</dbReference>
<comment type="caution">
    <text evidence="9">The sequence shown here is derived from an EMBL/GenBank/DDBJ whole genome shotgun (WGS) entry which is preliminary data.</text>
</comment>
<dbReference type="RefSeq" id="WP_209942238.1">
    <property type="nucleotide sequence ID" value="NZ_JAGGJU010000002.1"/>
</dbReference>
<evidence type="ECO:0000256" key="3">
    <source>
        <dbReference type="ARBA" id="ARBA00022448"/>
    </source>
</evidence>
<sequence>MDNAAITPLLSVDDLTIEIGGAPVVDGVSFTVAPGKVMALVGESGCGKSLTAYSMLGLLPPAARRAGGTIRLGGQELTALSERAYRKARGKDISIIFQEPSASLDPLTTVGAQIAAAYQTHNKVSRADAYDRARQMLADVGIPDPDRRLHQYPFELSGGMCQRIMISIALINDPRVLVADEPTTALDVTIQAQILDLMKALVSDRGTAIVIITHDMGVVADIADDVAVMYAGRIAEIAPVHALFAAPRHPYTALLLASVPTLDDAPKADLATIEGTVPTPNEFGVGCRFADRCPLVTEKCRAEQPPLIDCGGGHRSACWHIDRIGEIAKVAA</sequence>
<evidence type="ECO:0000256" key="4">
    <source>
        <dbReference type="ARBA" id="ARBA00022475"/>
    </source>
</evidence>
<evidence type="ECO:0000313" key="10">
    <source>
        <dbReference type="Proteomes" id="UP000759443"/>
    </source>
</evidence>
<dbReference type="Pfam" id="PF00005">
    <property type="entry name" value="ABC_tran"/>
    <property type="match status" value="1"/>
</dbReference>
<evidence type="ECO:0000313" key="9">
    <source>
        <dbReference type="EMBL" id="MBP1849247.1"/>
    </source>
</evidence>
<keyword evidence="7" id="KW-0472">Membrane</keyword>
<dbReference type="PROSITE" id="PS50893">
    <property type="entry name" value="ABC_TRANSPORTER_2"/>
    <property type="match status" value="1"/>
</dbReference>
<name>A0ABS4DUA5_9HYPH</name>